<dbReference type="SUPFAM" id="SSF52266">
    <property type="entry name" value="SGNH hydrolase"/>
    <property type="match status" value="1"/>
</dbReference>
<proteinExistence type="predicted"/>
<keyword evidence="1" id="KW-0812">Transmembrane</keyword>
<keyword evidence="3" id="KW-1185">Reference proteome</keyword>
<evidence type="ECO:0000313" key="3">
    <source>
        <dbReference type="Proteomes" id="UP000619238"/>
    </source>
</evidence>
<dbReference type="InterPro" id="IPR036514">
    <property type="entry name" value="SGNH_hydro_sf"/>
</dbReference>
<evidence type="ECO:0000256" key="1">
    <source>
        <dbReference type="SAM" id="Phobius"/>
    </source>
</evidence>
<comment type="caution">
    <text evidence="2">The sequence shown here is derived from an EMBL/GenBank/DDBJ whole genome shotgun (WGS) entry which is preliminary data.</text>
</comment>
<keyword evidence="1" id="KW-0472">Membrane</keyword>
<feature type="transmembrane region" description="Helical" evidence="1">
    <location>
        <begin position="9"/>
        <end position="32"/>
    </location>
</feature>
<name>A0ABR7Q9V7_9FLAO</name>
<evidence type="ECO:0008006" key="4">
    <source>
        <dbReference type="Google" id="ProtNLM"/>
    </source>
</evidence>
<dbReference type="EMBL" id="JACGWS010000006">
    <property type="protein sequence ID" value="MBC8755342.1"/>
    <property type="molecule type" value="Genomic_DNA"/>
</dbReference>
<organism evidence="2 3">
    <name type="scientific">Kordia aestuariivivens</name>
    <dbReference type="NCBI Taxonomy" id="2759037"/>
    <lineage>
        <taxon>Bacteria</taxon>
        <taxon>Pseudomonadati</taxon>
        <taxon>Bacteroidota</taxon>
        <taxon>Flavobacteriia</taxon>
        <taxon>Flavobacteriales</taxon>
        <taxon>Flavobacteriaceae</taxon>
        <taxon>Kordia</taxon>
    </lineage>
</organism>
<dbReference type="RefSeq" id="WP_187562388.1">
    <property type="nucleotide sequence ID" value="NZ_JACGWS010000006.1"/>
</dbReference>
<evidence type="ECO:0000313" key="2">
    <source>
        <dbReference type="EMBL" id="MBC8755342.1"/>
    </source>
</evidence>
<accession>A0ABR7Q9V7</accession>
<dbReference type="Gene3D" id="2.60.120.260">
    <property type="entry name" value="Galactose-binding domain-like"/>
    <property type="match status" value="1"/>
</dbReference>
<keyword evidence="1" id="KW-1133">Transmembrane helix</keyword>
<dbReference type="Gene3D" id="3.40.50.1110">
    <property type="entry name" value="SGNH hydrolase"/>
    <property type="match status" value="1"/>
</dbReference>
<sequence length="532" mass="61189">MAIKKEHRIFLIQAIIAIVLFLGLSVTVINIFSSSLKAELYLKLDKDVKEMSVSSTRLLDALIAKGDLTFEPTKGTQIHKVLKNLKYAEGNKLLMIGSSQLRVLQGENINIEYQKLVSRKITTYTNYNTYNLSLGGMKTSEKLIIAEKGIQVIQPTRILISATPWDCVKDEVRPTVKSVENEDYEVFNPKIFKKLFPLSLNDKIRTSVDKIVENNIDIYNNRGAIKYWLYNEITGFSALINEEKPTAIPEYWRTLNQKLDNSKGWDKTEAKTGRGSLKIINEETTSARWLGDDIVLEEPTDTFEFSGWSKAKNVSKAKLYCLNFQVFFEDGTSKWHFKGLQFNKGTHDWEKVKTRVRFDKKVTSIKPHILFYNASGTVWFDDIAAKPVYDGKIGENILPNPDFEAALKERLHVSYTYDAAEWKRIQENMFSLIDFLSKQETKAQNVLLFTPFWHNKDKTAYPQKAKYKALQESVKHYCKEKNVAFVDASYLLSKENFGIYTKGSVRDKIDVLHFNADGHEKLATYIIKELKL</sequence>
<dbReference type="Proteomes" id="UP000619238">
    <property type="component" value="Unassembled WGS sequence"/>
</dbReference>
<protein>
    <recommendedName>
        <fullName evidence="4">SGNH hydrolase-type esterase domain-containing protein</fullName>
    </recommendedName>
</protein>
<gene>
    <name evidence="2" type="ORF">H2O64_11695</name>
</gene>
<reference evidence="2 3" key="1">
    <citation type="submission" date="2020-07" db="EMBL/GenBank/DDBJ databases">
        <title>Description of Kordia aestuariivivens sp. nov., isolated from a tidal flat.</title>
        <authorList>
            <person name="Park S."/>
            <person name="Yoon J.-H."/>
        </authorList>
    </citation>
    <scope>NUCLEOTIDE SEQUENCE [LARGE SCALE GENOMIC DNA]</scope>
    <source>
        <strain evidence="2 3">YSTF-M3</strain>
    </source>
</reference>